<dbReference type="Proteomes" id="UP000184275">
    <property type="component" value="Unassembled WGS sequence"/>
</dbReference>
<accession>A0A1M6US91</accession>
<keyword evidence="4" id="KW-1185">Reference proteome</keyword>
<evidence type="ECO:0000256" key="1">
    <source>
        <dbReference type="ARBA" id="ARBA00022612"/>
    </source>
</evidence>
<gene>
    <name evidence="3" type="ORF">SAMN05720469_11536</name>
</gene>
<dbReference type="RefSeq" id="WP_073304399.1">
    <property type="nucleotide sequence ID" value="NZ_FRAW01000015.1"/>
</dbReference>
<evidence type="ECO:0000313" key="3">
    <source>
        <dbReference type="EMBL" id="SHK72024.1"/>
    </source>
</evidence>
<name>A0A1M6US91_9BACT</name>
<dbReference type="Pfam" id="PF03237">
    <property type="entry name" value="Terminase_6N"/>
    <property type="match status" value="1"/>
</dbReference>
<reference evidence="4" key="1">
    <citation type="submission" date="2016-11" db="EMBL/GenBank/DDBJ databases">
        <authorList>
            <person name="Varghese N."/>
            <person name="Submissions S."/>
        </authorList>
    </citation>
    <scope>NUCLEOTIDE SEQUENCE [LARGE SCALE GENOMIC DNA]</scope>
    <source>
        <strain evidence="4">UWOS</strain>
    </source>
</reference>
<evidence type="ECO:0000259" key="2">
    <source>
        <dbReference type="Pfam" id="PF17289"/>
    </source>
</evidence>
<protein>
    <submittedName>
        <fullName evidence="3">Phage uncharacterized protein (Putative large terminase), C-terminal domain-containing protein</fullName>
    </submittedName>
</protein>
<dbReference type="NCBIfam" id="TIGR01630">
    <property type="entry name" value="psiM2_ORF9"/>
    <property type="match status" value="1"/>
</dbReference>
<keyword evidence="1" id="KW-1188">Viral release from host cell</keyword>
<dbReference type="Gene3D" id="3.30.420.240">
    <property type="match status" value="1"/>
</dbReference>
<evidence type="ECO:0000313" key="4">
    <source>
        <dbReference type="Proteomes" id="UP000184275"/>
    </source>
</evidence>
<dbReference type="Pfam" id="PF17289">
    <property type="entry name" value="Terminase_6C"/>
    <property type="match status" value="1"/>
</dbReference>
<organism evidence="3 4">
    <name type="scientific">Fibrobacter intestinalis</name>
    <dbReference type="NCBI Taxonomy" id="28122"/>
    <lineage>
        <taxon>Bacteria</taxon>
        <taxon>Pseudomonadati</taxon>
        <taxon>Fibrobacterota</taxon>
        <taxon>Fibrobacteria</taxon>
        <taxon>Fibrobacterales</taxon>
        <taxon>Fibrobacteraceae</taxon>
        <taxon>Fibrobacter</taxon>
    </lineage>
</organism>
<dbReference type="InterPro" id="IPR006517">
    <property type="entry name" value="Phage_terminase_lsu-like_C"/>
</dbReference>
<sequence length="467" mass="52212">MNAATMELARRNLMAFTLATKPGYEAGWVHREICARLMRFMLDARAGKSPRMIITMPPRHGKSELVSRRFPAWCFGIWPDCNIIAASYGDNLARRMNKDVQRIMDSPEYVEIFPDIRLTKSKRDGSIRTSEFFEIPGHSGSYRSTGVGGGITGMGADILNIDDPIKDRKSADSPTIREGVMDWYASTAYPRLSPGGGVLVTQTRWHENDLAGRLMEAQTQEGMDRWTVVNYPAISEHDETHRKAGEALHPERYSLEMLKRIRANVGEYEWSALYQQRPTPRGGGVFKREWLRTWTRATLPAVFDTMVQSWDFTFKDAQNSDNVSGQVWMKSGGNFYLLDCVAEKMDFVSQQRAMKAMTLKWPEAYGKVVEDKANGSAIISSLGSAIPGIVPYTPRGSKTARAYAVSPLFEAGNVFIPPMDTEHPWVADYVAEITSFPNAPHDDRVDATTQALDYLCAGSGRGVLGIL</sequence>
<dbReference type="AlphaFoldDB" id="A0A1M6US91"/>
<dbReference type="InterPro" id="IPR035421">
    <property type="entry name" value="Terminase_6C"/>
</dbReference>
<feature type="domain" description="Terminase large subunit gp17-like C-terminal" evidence="2">
    <location>
        <begin position="309"/>
        <end position="453"/>
    </location>
</feature>
<dbReference type="EMBL" id="FRAW01000015">
    <property type="protein sequence ID" value="SHK72024.1"/>
    <property type="molecule type" value="Genomic_DNA"/>
</dbReference>
<proteinExistence type="predicted"/>